<accession>A0AC34R934</accession>
<dbReference type="Proteomes" id="UP000887576">
    <property type="component" value="Unplaced"/>
</dbReference>
<proteinExistence type="predicted"/>
<reference evidence="2" key="1">
    <citation type="submission" date="2022-11" db="UniProtKB">
        <authorList>
            <consortium name="WormBaseParasite"/>
        </authorList>
    </citation>
    <scope>IDENTIFICATION</scope>
</reference>
<evidence type="ECO:0000313" key="2">
    <source>
        <dbReference type="WBParaSite" id="JU765_v2.g4643.t1"/>
    </source>
</evidence>
<sequence>MREAACQLEQEKDTLLELISSVKVNAELMRLGTNDREDIDATSERILTRCKAVNVSVFTPRNESQTKALDEVNKLIENVTSKMKDDLNQTRDTITRFLNACCPDDEPGPIDQRFQSRVIECTADDQKKIRRKLKQIIEQIDRANLVYNQNNFYESNA</sequence>
<name>A0AC34R934_9BILA</name>
<evidence type="ECO:0000313" key="1">
    <source>
        <dbReference type="Proteomes" id="UP000887576"/>
    </source>
</evidence>
<organism evidence="1 2">
    <name type="scientific">Panagrolaimus sp. JU765</name>
    <dbReference type="NCBI Taxonomy" id="591449"/>
    <lineage>
        <taxon>Eukaryota</taxon>
        <taxon>Metazoa</taxon>
        <taxon>Ecdysozoa</taxon>
        <taxon>Nematoda</taxon>
        <taxon>Chromadorea</taxon>
        <taxon>Rhabditida</taxon>
        <taxon>Tylenchina</taxon>
        <taxon>Panagrolaimomorpha</taxon>
        <taxon>Panagrolaimoidea</taxon>
        <taxon>Panagrolaimidae</taxon>
        <taxon>Panagrolaimus</taxon>
    </lineage>
</organism>
<dbReference type="WBParaSite" id="JU765_v2.g4643.t1">
    <property type="protein sequence ID" value="JU765_v2.g4643.t1"/>
    <property type="gene ID" value="JU765_v2.g4643"/>
</dbReference>
<protein>
    <submittedName>
        <fullName evidence="2">BAG family molecular chaperone regulator 2</fullName>
    </submittedName>
</protein>